<sequence length="278" mass="30264">MDISIDRRRLLLASIALGAANGGTPAQAAAPGQSSPIHPDLAVKLIIVGRRRPGTTLAEHRHHIRKVHGELVLQNIAADPANAPRRYVQNAVFDGSFRASVPGTDPFALNRDFVTQIWVPDLQTLGRARQSPFYLQKVKHDEDNFVDQANVVFMPVRERVVAGTPVPGNQRVKLFGFVQRAANAAPEDFRRAWGSTAWTTGGSGPLRHVQNDTLPTPMGPAPLDGIDECWFGDEASAYEFLGRWNAWVNDTLVRPGLAAAGSHFALLAREDVVHAGPQ</sequence>
<name>A0A9X4S9L4_9BURK</name>
<feature type="signal peptide" evidence="1">
    <location>
        <begin position="1"/>
        <end position="28"/>
    </location>
</feature>
<dbReference type="GO" id="GO:0016491">
    <property type="term" value="F:oxidoreductase activity"/>
    <property type="evidence" value="ECO:0007669"/>
    <property type="project" value="InterPro"/>
</dbReference>
<feature type="chain" id="PRO_5040978702" description="EthD domain-containing protein" evidence="1">
    <location>
        <begin position="29"/>
        <end position="278"/>
    </location>
</feature>
<dbReference type="InterPro" id="IPR006311">
    <property type="entry name" value="TAT_signal"/>
</dbReference>
<dbReference type="RefSeq" id="WP_068167516.1">
    <property type="nucleotide sequence ID" value="NZ_AOGK01000006.1"/>
</dbReference>
<evidence type="ECO:0000256" key="1">
    <source>
        <dbReference type="SAM" id="SignalP"/>
    </source>
</evidence>
<evidence type="ECO:0000259" key="2">
    <source>
        <dbReference type="Pfam" id="PF07110"/>
    </source>
</evidence>
<gene>
    <name evidence="3" type="ORF">H010_08376</name>
</gene>
<comment type="caution">
    <text evidence="3">The sequence shown here is derived from an EMBL/GenBank/DDBJ whole genome shotgun (WGS) entry which is preliminary data.</text>
</comment>
<dbReference type="EMBL" id="AOGK01000006">
    <property type="protein sequence ID" value="MDG5975259.1"/>
    <property type="molecule type" value="Genomic_DNA"/>
</dbReference>
<protein>
    <recommendedName>
        <fullName evidence="2">EthD domain-containing protein</fullName>
    </recommendedName>
</protein>
<feature type="domain" description="EthD" evidence="2">
    <location>
        <begin position="52"/>
        <end position="148"/>
    </location>
</feature>
<dbReference type="AlphaFoldDB" id="A0A9X4S9L4"/>
<dbReference type="InterPro" id="IPR009799">
    <property type="entry name" value="EthD_dom"/>
</dbReference>
<reference evidence="3" key="1">
    <citation type="submission" date="2013-01" db="EMBL/GenBank/DDBJ databases">
        <title>Genome draft of Hydrogenophaga taeniospiralis 2K1.</title>
        <authorList>
            <person name="Gomila M."/>
            <person name="Lalucat J."/>
        </authorList>
    </citation>
    <scope>NUCLEOTIDE SEQUENCE</scope>
    <source>
        <strain evidence="3">CCUG 15921</strain>
    </source>
</reference>
<accession>A0A9X4S9L4</accession>
<dbReference type="OrthoDB" id="2613214at2"/>
<proteinExistence type="predicted"/>
<dbReference type="Gene3D" id="3.30.70.100">
    <property type="match status" value="2"/>
</dbReference>
<dbReference type="SUPFAM" id="SSF54909">
    <property type="entry name" value="Dimeric alpha+beta barrel"/>
    <property type="match status" value="2"/>
</dbReference>
<dbReference type="Pfam" id="PF07110">
    <property type="entry name" value="EthD"/>
    <property type="match status" value="1"/>
</dbReference>
<dbReference type="InterPro" id="IPR011008">
    <property type="entry name" value="Dimeric_a/b-barrel"/>
</dbReference>
<evidence type="ECO:0000313" key="4">
    <source>
        <dbReference type="Proteomes" id="UP001152876"/>
    </source>
</evidence>
<evidence type="ECO:0000313" key="3">
    <source>
        <dbReference type="EMBL" id="MDG5975259.1"/>
    </source>
</evidence>
<keyword evidence="4" id="KW-1185">Reference proteome</keyword>
<keyword evidence="1" id="KW-0732">Signal</keyword>
<dbReference type="PROSITE" id="PS51318">
    <property type="entry name" value="TAT"/>
    <property type="match status" value="1"/>
</dbReference>
<dbReference type="Proteomes" id="UP001152876">
    <property type="component" value="Unassembled WGS sequence"/>
</dbReference>
<organism evidence="3 4">
    <name type="scientific">Hydrogenophaga taeniospiralis CCUG 15921</name>
    <dbReference type="NCBI Taxonomy" id="1281780"/>
    <lineage>
        <taxon>Bacteria</taxon>
        <taxon>Pseudomonadati</taxon>
        <taxon>Pseudomonadota</taxon>
        <taxon>Betaproteobacteria</taxon>
        <taxon>Burkholderiales</taxon>
        <taxon>Comamonadaceae</taxon>
        <taxon>Hydrogenophaga</taxon>
    </lineage>
</organism>